<feature type="region of interest" description="Disordered" evidence="4">
    <location>
        <begin position="352"/>
        <end position="392"/>
    </location>
</feature>
<dbReference type="InterPro" id="IPR051833">
    <property type="entry name" value="TC-DDR_regulator"/>
</dbReference>
<reference evidence="5" key="2">
    <citation type="submission" date="2025-09" db="UniProtKB">
        <authorList>
            <consortium name="Ensembl"/>
        </authorList>
    </citation>
    <scope>IDENTIFICATION</scope>
</reference>
<evidence type="ECO:0000256" key="1">
    <source>
        <dbReference type="ARBA" id="ARBA00004496"/>
    </source>
</evidence>
<feature type="compositionally biased region" description="Basic and acidic residues" evidence="4">
    <location>
        <begin position="278"/>
        <end position="288"/>
    </location>
</feature>
<feature type="compositionally biased region" description="Gly residues" evidence="4">
    <location>
        <begin position="66"/>
        <end position="76"/>
    </location>
</feature>
<feature type="region of interest" description="Disordered" evidence="4">
    <location>
        <begin position="531"/>
        <end position="609"/>
    </location>
</feature>
<dbReference type="Pfam" id="PF12478">
    <property type="entry name" value="UBAP2-Lig"/>
    <property type="match status" value="1"/>
</dbReference>
<keyword evidence="6" id="KW-1185">Reference proteome</keyword>
<organism evidence="5 6">
    <name type="scientific">Eptatretus burgeri</name>
    <name type="common">Inshore hagfish</name>
    <dbReference type="NCBI Taxonomy" id="7764"/>
    <lineage>
        <taxon>Eukaryota</taxon>
        <taxon>Metazoa</taxon>
        <taxon>Chordata</taxon>
        <taxon>Craniata</taxon>
        <taxon>Vertebrata</taxon>
        <taxon>Cyclostomata</taxon>
        <taxon>Myxini</taxon>
        <taxon>Myxiniformes</taxon>
        <taxon>Myxinidae</taxon>
        <taxon>Eptatretinae</taxon>
        <taxon>Eptatretus</taxon>
    </lineage>
</organism>
<feature type="compositionally biased region" description="Polar residues" evidence="4">
    <location>
        <begin position="290"/>
        <end position="308"/>
    </location>
</feature>
<feature type="compositionally biased region" description="Polar residues" evidence="4">
    <location>
        <begin position="533"/>
        <end position="544"/>
    </location>
</feature>
<dbReference type="GO" id="GO:0005737">
    <property type="term" value="C:cytoplasm"/>
    <property type="evidence" value="ECO:0007669"/>
    <property type="project" value="UniProtKB-SubCell"/>
</dbReference>
<evidence type="ECO:0000256" key="3">
    <source>
        <dbReference type="ARBA" id="ARBA00022553"/>
    </source>
</evidence>
<evidence type="ECO:0000256" key="2">
    <source>
        <dbReference type="ARBA" id="ARBA00022490"/>
    </source>
</evidence>
<dbReference type="GO" id="GO:0005634">
    <property type="term" value="C:nucleus"/>
    <property type="evidence" value="ECO:0007669"/>
    <property type="project" value="TreeGrafter"/>
</dbReference>
<feature type="compositionally biased region" description="Low complexity" evidence="4">
    <location>
        <begin position="1"/>
        <end position="10"/>
    </location>
</feature>
<feature type="region of interest" description="Disordered" evidence="4">
    <location>
        <begin position="54"/>
        <end position="196"/>
    </location>
</feature>
<dbReference type="GeneTree" id="ENSGT00390000003453"/>
<dbReference type="AlphaFoldDB" id="A0A8C4PZ75"/>
<dbReference type="Proteomes" id="UP000694388">
    <property type="component" value="Unplaced"/>
</dbReference>
<sequence>MATSAAASAARPRIGLERSSGYKTTQATAEQIRIQMILEKSDLDFPEKVKQGLWKTVGRKPRVGGTASGGAGGSGQRGTDASIAPVAGEGRERDGMSGGGARGGRMAGGGLRRGRGPLGRLREGRGQENGIESRSDMSGGRGRRGRAGEWGTGSTGSGQVEWGRTPTEWGPSGNGRRNNAEELAGDGGWRPSLDEWPAEDWNEDLSETRVFTASVTADSEAYPPSQPVSLASLLRKSSPQSSTAISNTGTLSTPSGTQPFETYSTTSLQQPLVFSNSGHDKDDRKGSLRVDTSGSPAVTPTSRPSPTSAAKFLEQFMTGAGTGSGWREIKSTTSQGGGQFDIHPDPSPVLSQIGQRSGTLGPTGGGGGNSVTARTATAPLSPSSVTTDEGGSRTFPTYTPASAVAATAALQPFSRATRGPVGDGSEGNGLRFHPHHNSQPISSTPPASLPGAPPGLGANDVGSGAAGTPPGGAVVIPTIGSSQPRIKVLKKKLQPPSKIPSLAVEMPGEGRSIGVGVPIGVDVLFGADPIPSSPNQSLTPTTDPCFSRTGDNLPDSLPSPPSVTQNHPGVPASHPPPPPGLDPSPHLASSQNSVPIGSTPMTSQPSAAPIGQSIAAASCATICQPPPLTASQISVAISQSQAAGAAGMLSPSQCSSAIGQLGLGGGVMTGGGAVVLPQTSLAASVPAPPTSAPRPAFPSGGLKDGVVGIKPGAFCVRPDVAKEPVSSLCISVATTTIPSSSKSDLASSLSNQVPGDGCVGGVPSLSTTAVPHSHIGVGVGGVCVSAVTPAAFLGVTGSSSAASRPTLSVATSTGGKAAPNLPPGVPLLASQYIMGPGGLLPAYPTPIYGYEDLSVIQRMPMDYYSMQIPATALLSGREGGLGGGSYTGESSKFGRADAPSPAPPLSLPGSQAATQTPPPGAPPGAFLPPGYSYASLPYYSLPGMPTPFHYAPVFPVPAASKQPVSSTSFQPAPPTAYQHNYTGGKDDLICFHDHFLSIVNTLSPCPLFSSLGN</sequence>
<accession>A0A8C4PZ75</accession>
<feature type="region of interest" description="Disordered" evidence="4">
    <location>
        <begin position="1"/>
        <end position="26"/>
    </location>
</feature>
<feature type="region of interest" description="Disordered" evidence="4">
    <location>
        <begin position="414"/>
        <end position="469"/>
    </location>
</feature>
<evidence type="ECO:0000313" key="5">
    <source>
        <dbReference type="Ensembl" id="ENSEBUP00000007249.1"/>
    </source>
</evidence>
<feature type="compositionally biased region" description="Polar residues" evidence="4">
    <location>
        <begin position="589"/>
        <end position="606"/>
    </location>
</feature>
<reference evidence="5" key="1">
    <citation type="submission" date="2025-08" db="UniProtKB">
        <authorList>
            <consortium name="Ensembl"/>
        </authorList>
    </citation>
    <scope>IDENTIFICATION</scope>
</reference>
<feature type="region of interest" description="Disordered" evidence="4">
    <location>
        <begin position="883"/>
        <end position="924"/>
    </location>
</feature>
<evidence type="ECO:0000313" key="6">
    <source>
        <dbReference type="Proteomes" id="UP000694388"/>
    </source>
</evidence>
<comment type="subcellular location">
    <subcellularLocation>
        <location evidence="1">Cytoplasm</location>
    </subcellularLocation>
</comment>
<feature type="compositionally biased region" description="Gly residues" evidence="4">
    <location>
        <begin position="96"/>
        <end position="111"/>
    </location>
</feature>
<keyword evidence="2" id="KW-0963">Cytoplasm</keyword>
<proteinExistence type="predicted"/>
<dbReference type="PANTHER" id="PTHR16308">
    <property type="entry name" value="UBIQUITIN ASSOCIATED PROTEIN 2-LIKE/LINGERER"/>
    <property type="match status" value="1"/>
</dbReference>
<feature type="compositionally biased region" description="Low complexity" evidence="4">
    <location>
        <begin position="454"/>
        <end position="469"/>
    </location>
</feature>
<dbReference type="PANTHER" id="PTHR16308:SF13">
    <property type="entry name" value="PROTEIN LINGERER"/>
    <property type="match status" value="1"/>
</dbReference>
<feature type="compositionally biased region" description="Polar residues" evidence="4">
    <location>
        <begin position="235"/>
        <end position="277"/>
    </location>
</feature>
<feature type="region of interest" description="Disordered" evidence="4">
    <location>
        <begin position="216"/>
        <end position="308"/>
    </location>
</feature>
<dbReference type="InterPro" id="IPR022166">
    <property type="entry name" value="UBAP2/Lig"/>
</dbReference>
<keyword evidence="3" id="KW-0597">Phosphoprotein</keyword>
<feature type="compositionally biased region" description="Basic and acidic residues" evidence="4">
    <location>
        <begin position="120"/>
        <end position="135"/>
    </location>
</feature>
<dbReference type="Ensembl" id="ENSEBUT00000007725.1">
    <property type="protein sequence ID" value="ENSEBUP00000007249.1"/>
    <property type="gene ID" value="ENSEBUG00000004742.1"/>
</dbReference>
<feature type="compositionally biased region" description="Polar residues" evidence="4">
    <location>
        <begin position="370"/>
        <end position="392"/>
    </location>
</feature>
<name>A0A8C4PZ75_EPTBU</name>
<protein>
    <submittedName>
        <fullName evidence="5">Uncharacterized protein</fullName>
    </submittedName>
</protein>
<evidence type="ECO:0000256" key="4">
    <source>
        <dbReference type="SAM" id="MobiDB-lite"/>
    </source>
</evidence>
<feature type="compositionally biased region" description="Pro residues" evidence="4">
    <location>
        <begin position="573"/>
        <end position="582"/>
    </location>
</feature>